<protein>
    <submittedName>
        <fullName evidence="2">SMI1/KNR4 family protein</fullName>
    </submittedName>
</protein>
<evidence type="ECO:0000313" key="2">
    <source>
        <dbReference type="EMBL" id="XDQ77289.1"/>
    </source>
</evidence>
<reference evidence="2" key="1">
    <citation type="submission" date="2024-07" db="EMBL/GenBank/DDBJ databases">
        <authorList>
            <person name="Yu S.T."/>
        </authorList>
    </citation>
    <scope>NUCLEOTIDE SEQUENCE</scope>
    <source>
        <strain evidence="2">Y1</strain>
    </source>
</reference>
<evidence type="ECO:0000256" key="1">
    <source>
        <dbReference type="SAM" id="MobiDB-lite"/>
    </source>
</evidence>
<accession>A0AB39TCP8</accession>
<feature type="region of interest" description="Disordered" evidence="1">
    <location>
        <begin position="13"/>
        <end position="39"/>
    </location>
</feature>
<gene>
    <name evidence="2" type="ORF">AB2U05_01700</name>
</gene>
<dbReference type="AlphaFoldDB" id="A0AB39TCP8"/>
<dbReference type="RefSeq" id="WP_045696563.1">
    <property type="nucleotide sequence ID" value="NZ_CP163445.1"/>
</dbReference>
<sequence>MLSDWVREVVEQRTREHLADPDPDRMSPAPGLRPPATPEQVAELEGWAGQPLEPTYAEFLRQGDGMADFSRSMPVFGWRDWAGGRPPEAGRRFVEMMRGELCEDCGLAPDVPLVPVSVEPDGAVAVLMIPAGAGPGRFLWFGNGDLAFFPTFRDLFAYAAGRRSWADYAA</sequence>
<feature type="compositionally biased region" description="Basic and acidic residues" evidence="1">
    <location>
        <begin position="13"/>
        <end position="25"/>
    </location>
</feature>
<name>A0AB39TCP8_9ACTN</name>
<organism evidence="2">
    <name type="scientific">Streptomyces sp. Y1</name>
    <dbReference type="NCBI Taxonomy" id="3238634"/>
    <lineage>
        <taxon>Bacteria</taxon>
        <taxon>Bacillati</taxon>
        <taxon>Actinomycetota</taxon>
        <taxon>Actinomycetes</taxon>
        <taxon>Kitasatosporales</taxon>
        <taxon>Streptomycetaceae</taxon>
        <taxon>Streptomyces</taxon>
    </lineage>
</organism>
<dbReference type="EMBL" id="CP163445">
    <property type="protein sequence ID" value="XDQ77289.1"/>
    <property type="molecule type" value="Genomic_DNA"/>
</dbReference>
<proteinExistence type="predicted"/>